<gene>
    <name evidence="2" type="ORF">HZH68_015074</name>
</gene>
<organism evidence="2 3">
    <name type="scientific">Vespula germanica</name>
    <name type="common">German yellow jacket</name>
    <name type="synonym">Paravespula germanica</name>
    <dbReference type="NCBI Taxonomy" id="30212"/>
    <lineage>
        <taxon>Eukaryota</taxon>
        <taxon>Metazoa</taxon>
        <taxon>Ecdysozoa</taxon>
        <taxon>Arthropoda</taxon>
        <taxon>Hexapoda</taxon>
        <taxon>Insecta</taxon>
        <taxon>Pterygota</taxon>
        <taxon>Neoptera</taxon>
        <taxon>Endopterygota</taxon>
        <taxon>Hymenoptera</taxon>
        <taxon>Apocrita</taxon>
        <taxon>Aculeata</taxon>
        <taxon>Vespoidea</taxon>
        <taxon>Vespidae</taxon>
        <taxon>Vespinae</taxon>
        <taxon>Vespula</taxon>
    </lineage>
</organism>
<sequence>MAGPSSSSLLIRHVTRTTATKATARKPTTTTTTSTSTSTSTTTTTTTTTSTTTSTATTTTSTTTTTTITTTKRRAQRPSDRVQCRSEFLLQKYTESTHAYEQEQEQQQQQRALSAIERYQLRCRPTLNSDIPIRRLPRGRAGATAGSYEQ</sequence>
<keyword evidence="3" id="KW-1185">Reference proteome</keyword>
<dbReference type="AlphaFoldDB" id="A0A834MST7"/>
<feature type="region of interest" description="Disordered" evidence="1">
    <location>
        <begin position="16"/>
        <end position="82"/>
    </location>
</feature>
<evidence type="ECO:0000313" key="2">
    <source>
        <dbReference type="EMBL" id="KAF7383225.1"/>
    </source>
</evidence>
<proteinExistence type="predicted"/>
<comment type="caution">
    <text evidence="2">The sequence shown here is derived from an EMBL/GenBank/DDBJ whole genome shotgun (WGS) entry which is preliminary data.</text>
</comment>
<reference evidence="2" key="1">
    <citation type="journal article" date="2020" name="G3 (Bethesda)">
        <title>High-Quality Assemblies for Three Invasive Social Wasps from the &lt;i&gt;Vespula&lt;/i&gt; Genus.</title>
        <authorList>
            <person name="Harrop T.W.R."/>
            <person name="Guhlin J."/>
            <person name="McLaughlin G.M."/>
            <person name="Permina E."/>
            <person name="Stockwell P."/>
            <person name="Gilligan J."/>
            <person name="Le Lec M.F."/>
            <person name="Gruber M.A.M."/>
            <person name="Quinn O."/>
            <person name="Lovegrove M."/>
            <person name="Duncan E.J."/>
            <person name="Remnant E.J."/>
            <person name="Van Eeckhoven J."/>
            <person name="Graham B."/>
            <person name="Knapp R.A."/>
            <person name="Langford K.W."/>
            <person name="Kronenberg Z."/>
            <person name="Press M.O."/>
            <person name="Eacker S.M."/>
            <person name="Wilson-Rankin E.E."/>
            <person name="Purcell J."/>
            <person name="Lester P.J."/>
            <person name="Dearden P.K."/>
        </authorList>
    </citation>
    <scope>NUCLEOTIDE SEQUENCE</scope>
    <source>
        <strain evidence="2">Linc-1</strain>
    </source>
</reference>
<name>A0A834MST7_VESGE</name>
<feature type="compositionally biased region" description="Low complexity" evidence="1">
    <location>
        <begin position="16"/>
        <end position="70"/>
    </location>
</feature>
<evidence type="ECO:0000256" key="1">
    <source>
        <dbReference type="SAM" id="MobiDB-lite"/>
    </source>
</evidence>
<dbReference type="Proteomes" id="UP000617340">
    <property type="component" value="Unassembled WGS sequence"/>
</dbReference>
<accession>A0A834MST7</accession>
<protein>
    <submittedName>
        <fullName evidence="2">Uncharacterized protein</fullName>
    </submittedName>
</protein>
<dbReference type="EMBL" id="JACSDZ010000019">
    <property type="protein sequence ID" value="KAF7383225.1"/>
    <property type="molecule type" value="Genomic_DNA"/>
</dbReference>
<evidence type="ECO:0000313" key="3">
    <source>
        <dbReference type="Proteomes" id="UP000617340"/>
    </source>
</evidence>